<dbReference type="PANTHER" id="PTHR46796">
    <property type="entry name" value="HTH-TYPE TRANSCRIPTIONAL ACTIVATOR RHAS-RELATED"/>
    <property type="match status" value="1"/>
</dbReference>
<organism evidence="5 6">
    <name type="scientific">Pseudoalteromonas holothuriae</name>
    <dbReference type="NCBI Taxonomy" id="2963714"/>
    <lineage>
        <taxon>Bacteria</taxon>
        <taxon>Pseudomonadati</taxon>
        <taxon>Pseudomonadota</taxon>
        <taxon>Gammaproteobacteria</taxon>
        <taxon>Alteromonadales</taxon>
        <taxon>Pseudoalteromonadaceae</taxon>
        <taxon>Pseudoalteromonas</taxon>
    </lineage>
</organism>
<dbReference type="SUPFAM" id="SSF46689">
    <property type="entry name" value="Homeodomain-like"/>
    <property type="match status" value="2"/>
</dbReference>
<keyword evidence="3" id="KW-0804">Transcription</keyword>
<dbReference type="InterPro" id="IPR032783">
    <property type="entry name" value="AraC_lig"/>
</dbReference>
<comment type="caution">
    <text evidence="5">The sequence shown here is derived from an EMBL/GenBank/DDBJ whole genome shotgun (WGS) entry which is preliminary data.</text>
</comment>
<feature type="domain" description="HTH araC/xylS-type" evidence="4">
    <location>
        <begin position="207"/>
        <end position="305"/>
    </location>
</feature>
<dbReference type="SMART" id="SM00342">
    <property type="entry name" value="HTH_ARAC"/>
    <property type="match status" value="1"/>
</dbReference>
<dbReference type="InterPro" id="IPR009057">
    <property type="entry name" value="Homeodomain-like_sf"/>
</dbReference>
<gene>
    <name evidence="5" type="primary">rhaR_2</name>
    <name evidence="5" type="ORF">PSECIP111951_00477</name>
</gene>
<dbReference type="PANTHER" id="PTHR46796:SF7">
    <property type="entry name" value="ARAC FAMILY TRANSCRIPTIONAL REGULATOR"/>
    <property type="match status" value="1"/>
</dbReference>
<evidence type="ECO:0000256" key="3">
    <source>
        <dbReference type="ARBA" id="ARBA00023163"/>
    </source>
</evidence>
<proteinExistence type="predicted"/>
<dbReference type="Gene3D" id="1.10.10.60">
    <property type="entry name" value="Homeodomain-like"/>
    <property type="match status" value="2"/>
</dbReference>
<dbReference type="InterPro" id="IPR050204">
    <property type="entry name" value="AraC_XylS_family_regulators"/>
</dbReference>
<evidence type="ECO:0000313" key="5">
    <source>
        <dbReference type="EMBL" id="CAH9051801.1"/>
    </source>
</evidence>
<evidence type="ECO:0000313" key="6">
    <source>
        <dbReference type="Proteomes" id="UP001152485"/>
    </source>
</evidence>
<dbReference type="EMBL" id="CAMAPD010000002">
    <property type="protein sequence ID" value="CAH9051801.1"/>
    <property type="molecule type" value="Genomic_DNA"/>
</dbReference>
<dbReference type="Pfam" id="PF12852">
    <property type="entry name" value="Cupin_6"/>
    <property type="match status" value="1"/>
</dbReference>
<reference evidence="5 6" key="1">
    <citation type="submission" date="2022-07" db="EMBL/GenBank/DDBJ databases">
        <authorList>
            <person name="Criscuolo A."/>
        </authorList>
    </citation>
    <scope>NUCLEOTIDE SEQUENCE [LARGE SCALE GENOMIC DNA]</scope>
    <source>
        <strain evidence="6">CIP 111951</strain>
    </source>
</reference>
<dbReference type="RefSeq" id="WP_261591697.1">
    <property type="nucleotide sequence ID" value="NZ_CAMAPD010000002.1"/>
</dbReference>
<dbReference type="PROSITE" id="PS01124">
    <property type="entry name" value="HTH_ARAC_FAMILY_2"/>
    <property type="match status" value="1"/>
</dbReference>
<name>A0ABN8UGP7_9GAMM</name>
<accession>A0ABN8UGP7</accession>
<dbReference type="Proteomes" id="UP001152485">
    <property type="component" value="Unassembled WGS sequence"/>
</dbReference>
<keyword evidence="1" id="KW-0805">Transcription regulation</keyword>
<sequence>MEMADPLSLFISHLKPKCEVFSHVKLKAPWGIEEQQQSSCCFSFIKKGQCVVELSSGEAVQLSAGQLLLLPYGSAHKIMSESAVACQSIEQLFLGKPRADIENMVIGGQGESCSVMCGSFTFLPLQYRPCTQLGGALPEILVIEVPASSKLEVIVSCLYEENKCSTPGGHLARTRWLELLLIEVLRGLDAKVFDLGWLTALQDRFLASVMLAIQSNLNKDWSVEELAKVAALSKSSLTNRFKRTTGLPPLIFLRQWRCLVAANLLISSNDPLKLIAASCGFQSDDVLIRNFRQFHHMTPIQYRKTHKK</sequence>
<keyword evidence="2" id="KW-0238">DNA-binding</keyword>
<evidence type="ECO:0000259" key="4">
    <source>
        <dbReference type="PROSITE" id="PS01124"/>
    </source>
</evidence>
<protein>
    <submittedName>
        <fullName evidence="5">HTH-type transcriptional activator RhaR</fullName>
    </submittedName>
</protein>
<dbReference type="Pfam" id="PF12833">
    <property type="entry name" value="HTH_18"/>
    <property type="match status" value="1"/>
</dbReference>
<evidence type="ECO:0000256" key="2">
    <source>
        <dbReference type="ARBA" id="ARBA00023125"/>
    </source>
</evidence>
<evidence type="ECO:0000256" key="1">
    <source>
        <dbReference type="ARBA" id="ARBA00023015"/>
    </source>
</evidence>
<dbReference type="InterPro" id="IPR018060">
    <property type="entry name" value="HTH_AraC"/>
</dbReference>